<dbReference type="PROSITE" id="PS51898">
    <property type="entry name" value="TYR_RECOMBINASE"/>
    <property type="match status" value="1"/>
</dbReference>
<dbReference type="CDD" id="cd00397">
    <property type="entry name" value="DNA_BRE_C"/>
    <property type="match status" value="1"/>
</dbReference>
<reference evidence="3 4" key="1">
    <citation type="journal article" date="2019" name="Int. J. Syst. Evol. Microbiol.">
        <title>The Global Catalogue of Microorganisms (GCM) 10K type strain sequencing project: providing services to taxonomists for standard genome sequencing and annotation.</title>
        <authorList>
            <consortium name="The Broad Institute Genomics Platform"/>
            <consortium name="The Broad Institute Genome Sequencing Center for Infectious Disease"/>
            <person name="Wu L."/>
            <person name="Ma J."/>
        </authorList>
    </citation>
    <scope>NUCLEOTIDE SEQUENCE [LARGE SCALE GENOMIC DNA]</scope>
    <source>
        <strain evidence="3 4">JCM 12696</strain>
    </source>
</reference>
<feature type="domain" description="Tyr recombinase" evidence="2">
    <location>
        <begin position="189"/>
        <end position="411"/>
    </location>
</feature>
<comment type="caution">
    <text evidence="3">The sequence shown here is derived from an EMBL/GenBank/DDBJ whole genome shotgun (WGS) entry which is preliminary data.</text>
</comment>
<sequence length="565" mass="62317">MEQGRLGSGVGVVLLLVFAVALAAGPDDPPVLIAPDMDLASAAGEGAGGELLDQALIMRAQAPYLELSIRAVCLVCLLGPALQRPGADEFARTLRGVELASRALAHRPATDDPAGLRYDDVTAVADAFRTALKLDGEPAGWNYRMSIASHFFALIDYGRRSGTADTLSAAFVRDPANHRIPEEETNEDEIGKAIPEPVIRQLDAHLHLLGHGRARGQRTLAPDDLQLMYRTLYILLRDTGRRPLEICSLPRDCLETRNDQICLVWNNHKARRHRRRLPITTPTAQAIRTWKERREQLETSLPPTGADYLFPALTHLATRPYLPTNYLGETLRDWVDSIPHLHGEGTDTQGNPLPLDRSRIYAYAFRHSYAQRHADAGTTLDVLRELMDHKSVSTTQRYCTVSLKRKRDAVTKLAAHVVDNHGHPSPSSETAYELRSVTVPYGSCTEPSNVKAAGGSCPIRFQCAGCGFYRPDPSYLPAIEQHINELRADRETALAMDAAEFVITALTAQISAFQQVTDRMQRRLAALPSAERQEIEEASTVLRKARAGRTHTLLPLTPLSRTDPA</sequence>
<evidence type="ECO:0000259" key="2">
    <source>
        <dbReference type="PROSITE" id="PS51898"/>
    </source>
</evidence>
<dbReference type="EMBL" id="BAAAKV010000080">
    <property type="protein sequence ID" value="GAA1195982.1"/>
    <property type="molecule type" value="Genomic_DNA"/>
</dbReference>
<dbReference type="Pfam" id="PF00589">
    <property type="entry name" value="Phage_integrase"/>
    <property type="match status" value="1"/>
</dbReference>
<keyword evidence="1" id="KW-0233">DNA recombination</keyword>
<keyword evidence="4" id="KW-1185">Reference proteome</keyword>
<dbReference type="Gene3D" id="1.10.443.10">
    <property type="entry name" value="Intergrase catalytic core"/>
    <property type="match status" value="1"/>
</dbReference>
<dbReference type="InterPro" id="IPR002104">
    <property type="entry name" value="Integrase_catalytic"/>
</dbReference>
<dbReference type="SUPFAM" id="SSF56349">
    <property type="entry name" value="DNA breaking-rejoining enzymes"/>
    <property type="match status" value="1"/>
</dbReference>
<dbReference type="Proteomes" id="UP001501371">
    <property type="component" value="Unassembled WGS sequence"/>
</dbReference>
<evidence type="ECO:0000256" key="1">
    <source>
        <dbReference type="ARBA" id="ARBA00023172"/>
    </source>
</evidence>
<evidence type="ECO:0000313" key="3">
    <source>
        <dbReference type="EMBL" id="GAA1195982.1"/>
    </source>
</evidence>
<gene>
    <name evidence="3" type="ORF">GCM10009654_61190</name>
</gene>
<organism evidence="3 4">
    <name type="scientific">Streptomyces hebeiensis</name>
    <dbReference type="NCBI Taxonomy" id="229486"/>
    <lineage>
        <taxon>Bacteria</taxon>
        <taxon>Bacillati</taxon>
        <taxon>Actinomycetota</taxon>
        <taxon>Actinomycetes</taxon>
        <taxon>Kitasatosporales</taxon>
        <taxon>Streptomycetaceae</taxon>
        <taxon>Streptomyces</taxon>
    </lineage>
</organism>
<protein>
    <recommendedName>
        <fullName evidence="2">Tyr recombinase domain-containing protein</fullName>
    </recommendedName>
</protein>
<name>A0ABN1V5T8_9ACTN</name>
<dbReference type="InterPro" id="IPR011010">
    <property type="entry name" value="DNA_brk_join_enz"/>
</dbReference>
<proteinExistence type="predicted"/>
<accession>A0ABN1V5T8</accession>
<dbReference type="InterPro" id="IPR013762">
    <property type="entry name" value="Integrase-like_cat_sf"/>
</dbReference>
<evidence type="ECO:0000313" key="4">
    <source>
        <dbReference type="Proteomes" id="UP001501371"/>
    </source>
</evidence>